<sequence length="647" mass="68357">MNVVFLPAVRLMCRLPMAHKFLIVCLCFAIPLVYMWVSLAGDRADARAFSAKELIGVTQVRQASALLNAAMVLRGTSIGLSAKTPGAEAKRDDALARFEAQAQALEREIGTADDPLKLAPGLATVRAKAKALVALGTAAEPEAVITAGYALTDALQLLIEQASSESNLALDPDADTYYLMLTVTDALPRLQDAIGRMRALGAAAAHLGTPPYGMLQRLHQAHTLTDEYLNRLTGALNRVAAANPEAVAGLDLQLAERIRKDFGEKFDQSFVLGEPPKVEAAAWFALGTAQIAATDKLQRAAEEKLAELVAVRVDRLTRSLWMAMMLAIVFVAIALYALVSYYLAARSICAAMGQRIEALGAGDLSDTEALEGRDEVVLATNALREAVQRLSRLVHEVRAGAEHISTSATQISGANQDLSARGNAMASVVEQTSASTGVLEQTVDHNMSSAREAHDLVQGAAGLAGRGGEIVQRAVKSMDEITASSRRIGDIIQVIDSIAFQTNILALNAAVEAARAGEQGRGFAVVAGEVRSLAQRSAEAAKEIKTLIGSSIEAVQRGETYVSEAGGSMGEIVQAIQRVASIVGDISSQSSSQADQIRQLAAAIREVDSTTQQNAALVEETAASAALLEDRAGQLRDAAARFRTAQA</sequence>
<comment type="caution">
    <text evidence="7">The sequence shown here is derived from an EMBL/GenBank/DDBJ whole genome shotgun (WGS) entry which is preliminary data.</text>
</comment>
<dbReference type="PROSITE" id="PS50885">
    <property type="entry name" value="HAMP"/>
    <property type="match status" value="1"/>
</dbReference>
<name>A0ABU1ZAQ5_9BURK</name>
<keyword evidence="3" id="KW-0807">Transducer</keyword>
<dbReference type="PANTHER" id="PTHR43531:SF14">
    <property type="entry name" value="METHYL-ACCEPTING CHEMOTAXIS PROTEIN I-RELATED"/>
    <property type="match status" value="1"/>
</dbReference>
<keyword evidence="1" id="KW-0488">Methylation</keyword>
<evidence type="ECO:0000259" key="5">
    <source>
        <dbReference type="PROSITE" id="PS50111"/>
    </source>
</evidence>
<dbReference type="Pfam" id="PF00015">
    <property type="entry name" value="MCPsignal"/>
    <property type="match status" value="1"/>
</dbReference>
<dbReference type="CDD" id="cd11386">
    <property type="entry name" value="MCP_signal"/>
    <property type="match status" value="1"/>
</dbReference>
<organism evidence="7 8">
    <name type="scientific">Pelomonas aquatica</name>
    <dbReference type="NCBI Taxonomy" id="431058"/>
    <lineage>
        <taxon>Bacteria</taxon>
        <taxon>Pseudomonadati</taxon>
        <taxon>Pseudomonadota</taxon>
        <taxon>Betaproteobacteria</taxon>
        <taxon>Burkholderiales</taxon>
        <taxon>Sphaerotilaceae</taxon>
        <taxon>Roseateles</taxon>
    </lineage>
</organism>
<reference evidence="7 8" key="1">
    <citation type="submission" date="2023-07" db="EMBL/GenBank/DDBJ databases">
        <title>Sorghum-associated microbial communities from plants grown in Nebraska, USA.</title>
        <authorList>
            <person name="Schachtman D."/>
        </authorList>
    </citation>
    <scope>NUCLEOTIDE SEQUENCE [LARGE SCALE GENOMIC DNA]</scope>
    <source>
        <strain evidence="7 8">BE310</strain>
    </source>
</reference>
<keyword evidence="4" id="KW-1133">Transmembrane helix</keyword>
<keyword evidence="4" id="KW-0472">Membrane</keyword>
<feature type="domain" description="HAMP" evidence="6">
    <location>
        <begin position="351"/>
        <end position="395"/>
    </location>
</feature>
<protein>
    <submittedName>
        <fullName evidence="7">Methyl-accepting chemotaxis protein-1 (Serine sensor receptor)</fullName>
    </submittedName>
</protein>
<dbReference type="InterPro" id="IPR004089">
    <property type="entry name" value="MCPsignal_dom"/>
</dbReference>
<evidence type="ECO:0000256" key="4">
    <source>
        <dbReference type="SAM" id="Phobius"/>
    </source>
</evidence>
<dbReference type="InterPro" id="IPR003660">
    <property type="entry name" value="HAMP_dom"/>
</dbReference>
<dbReference type="Proteomes" id="UP001180536">
    <property type="component" value="Unassembled WGS sequence"/>
</dbReference>
<evidence type="ECO:0000259" key="6">
    <source>
        <dbReference type="PROSITE" id="PS50885"/>
    </source>
</evidence>
<dbReference type="PROSITE" id="PS50111">
    <property type="entry name" value="CHEMOTAXIS_TRANSDUC_2"/>
    <property type="match status" value="1"/>
</dbReference>
<keyword evidence="7" id="KW-0675">Receptor</keyword>
<dbReference type="InterPro" id="IPR051310">
    <property type="entry name" value="MCP_chemotaxis"/>
</dbReference>
<feature type="domain" description="Methyl-accepting transducer" evidence="5">
    <location>
        <begin position="400"/>
        <end position="629"/>
    </location>
</feature>
<dbReference type="PANTHER" id="PTHR43531">
    <property type="entry name" value="PROTEIN ICFG"/>
    <property type="match status" value="1"/>
</dbReference>
<comment type="similarity">
    <text evidence="2">Belongs to the methyl-accepting chemotaxis (MCP) protein family.</text>
</comment>
<proteinExistence type="inferred from homology"/>
<accession>A0ABU1ZAQ5</accession>
<evidence type="ECO:0000256" key="3">
    <source>
        <dbReference type="PROSITE-ProRule" id="PRU00284"/>
    </source>
</evidence>
<dbReference type="PRINTS" id="PR00260">
    <property type="entry name" value="CHEMTRNSDUCR"/>
</dbReference>
<keyword evidence="8" id="KW-1185">Reference proteome</keyword>
<evidence type="ECO:0000256" key="2">
    <source>
        <dbReference type="ARBA" id="ARBA00029447"/>
    </source>
</evidence>
<evidence type="ECO:0000313" key="8">
    <source>
        <dbReference type="Proteomes" id="UP001180536"/>
    </source>
</evidence>
<gene>
    <name evidence="7" type="ORF">J2X16_003053</name>
</gene>
<dbReference type="EMBL" id="JAVDXQ010000004">
    <property type="protein sequence ID" value="MDR7297704.1"/>
    <property type="molecule type" value="Genomic_DNA"/>
</dbReference>
<dbReference type="SUPFAM" id="SSF58104">
    <property type="entry name" value="Methyl-accepting chemotaxis protein (MCP) signaling domain"/>
    <property type="match status" value="1"/>
</dbReference>
<dbReference type="SMART" id="SM00283">
    <property type="entry name" value="MA"/>
    <property type="match status" value="1"/>
</dbReference>
<evidence type="ECO:0000256" key="1">
    <source>
        <dbReference type="ARBA" id="ARBA00022481"/>
    </source>
</evidence>
<keyword evidence="4" id="KW-0812">Transmembrane</keyword>
<dbReference type="RefSeq" id="WP_310346128.1">
    <property type="nucleotide sequence ID" value="NZ_JAVDXQ010000004.1"/>
</dbReference>
<dbReference type="Gene3D" id="1.10.287.950">
    <property type="entry name" value="Methyl-accepting chemotaxis protein"/>
    <property type="match status" value="1"/>
</dbReference>
<dbReference type="InterPro" id="IPR004090">
    <property type="entry name" value="Chemotax_Me-accpt_rcpt"/>
</dbReference>
<feature type="transmembrane region" description="Helical" evidence="4">
    <location>
        <begin position="320"/>
        <end position="344"/>
    </location>
</feature>
<evidence type="ECO:0000313" key="7">
    <source>
        <dbReference type="EMBL" id="MDR7297704.1"/>
    </source>
</evidence>